<accession>A0A372FZA4</accession>
<evidence type="ECO:0000313" key="1">
    <source>
        <dbReference type="EMBL" id="RFS45856.1"/>
    </source>
</evidence>
<sequence>MNLEGEVLFGDYTGRDTGRGMVGGIIPAAPGLEGWSAMPPNAADLGMGLISPGSRPATARSGCS</sequence>
<reference evidence="1 2" key="1">
    <citation type="submission" date="2018-08" db="EMBL/GenBank/DDBJ databases">
        <title>Verrucosispora craniellae sp. nov., isolated from a marine sponge in the South China Sea.</title>
        <authorList>
            <person name="Li L."/>
            <person name="Lin H.W."/>
        </authorList>
    </citation>
    <scope>NUCLEOTIDE SEQUENCE [LARGE SCALE GENOMIC DNA]</scope>
    <source>
        <strain evidence="1 2">LHW63014</strain>
    </source>
</reference>
<proteinExistence type="predicted"/>
<organism evidence="1 2">
    <name type="scientific">Micromonospora craniellae</name>
    <dbReference type="NCBI Taxonomy" id="2294034"/>
    <lineage>
        <taxon>Bacteria</taxon>
        <taxon>Bacillati</taxon>
        <taxon>Actinomycetota</taxon>
        <taxon>Actinomycetes</taxon>
        <taxon>Micromonosporales</taxon>
        <taxon>Micromonosporaceae</taxon>
        <taxon>Micromonospora</taxon>
    </lineage>
</organism>
<dbReference type="RefSeq" id="WP_117228548.1">
    <property type="nucleotide sequence ID" value="NZ_CP061725.1"/>
</dbReference>
<dbReference type="Proteomes" id="UP000262621">
    <property type="component" value="Unassembled WGS sequence"/>
</dbReference>
<name>A0A372FZA4_9ACTN</name>
<keyword evidence="2" id="KW-1185">Reference proteome</keyword>
<comment type="caution">
    <text evidence="1">The sequence shown here is derived from an EMBL/GenBank/DDBJ whole genome shotgun (WGS) entry which is preliminary data.</text>
</comment>
<protein>
    <submittedName>
        <fullName evidence="1">Uncharacterized protein</fullName>
    </submittedName>
</protein>
<dbReference type="AlphaFoldDB" id="A0A372FZA4"/>
<evidence type="ECO:0000313" key="2">
    <source>
        <dbReference type="Proteomes" id="UP000262621"/>
    </source>
</evidence>
<dbReference type="EMBL" id="QVFU01000013">
    <property type="protein sequence ID" value="RFS45856.1"/>
    <property type="molecule type" value="Genomic_DNA"/>
</dbReference>
<gene>
    <name evidence="1" type="ORF">D0Q02_14720</name>
</gene>